<sequence>MKDFFKMFFASILGVLTAGIILGCLSLFILFGLIASISISTPQESALTENSVLKIDLSSLSEIVMTNNLLSFSSQNVSVSLTDAVSAIKKAKENDKIKGIYINTEGIGSGLASIGVLRQAIEDFKESGKFVVAYADAYSQKGYYLASVADKIYLHPQGSLELNGIASQTMFYKDALQKLGVEMMIFKVGTYKGAVEPFMLSKLSEPNRRQIEEYANGLWSHIKNTVAGARGITPDEVQRYADSGYSFSKANMAEQEKLVDSLAHRQDVEDALRARIGKKLDEEINFVSLSRMSREKAKSHGKSSDLVKVIYAEGEIADTSGAEPISMENNINQSLARQLRKAAQDDKVKAVVLRVNSPGGSAFVSDVIWKQVVELKKKKPIVVSMGDLAASGGYYISCAADYIFAEPMTLTGSIGIFGMFPNFRGIAEKVGITTDVVKTAKYADMGMLFEPMTDDEKALIQAHVEQGYDTFISRVAEGRKMSKSAVDSVGQGRVWLGERALELGLVDELGGLQQAIDKAAALAKVDDFGIDYSRTKIDFLDLLFSDTGTAIRQAVLRYTISAQELELLRQLRTTTQQTGYRAALPIGFRPY</sequence>
<dbReference type="Proteomes" id="UP000030136">
    <property type="component" value="Unassembled WGS sequence"/>
</dbReference>
<protein>
    <recommendedName>
        <fullName evidence="9">Peptidase S49 domain-containing protein</fullName>
    </recommendedName>
</protein>
<keyword evidence="4" id="KW-0378">Hydrolase</keyword>
<dbReference type="AlphaFoldDB" id="A0AB34PK81"/>
<dbReference type="EMBL" id="JQJC01000012">
    <property type="protein sequence ID" value="KGN94993.1"/>
    <property type="molecule type" value="Genomic_DNA"/>
</dbReference>
<comment type="caution">
    <text evidence="10">The sequence shown here is derived from an EMBL/GenBank/DDBJ whole genome shotgun (WGS) entry which is preliminary data.</text>
</comment>
<evidence type="ECO:0000256" key="3">
    <source>
        <dbReference type="ARBA" id="ARBA00022670"/>
    </source>
</evidence>
<organism evidence="10 11">
    <name type="scientific">Porphyromonas crevioricanis</name>
    <dbReference type="NCBI Taxonomy" id="393921"/>
    <lineage>
        <taxon>Bacteria</taxon>
        <taxon>Pseudomonadati</taxon>
        <taxon>Bacteroidota</taxon>
        <taxon>Bacteroidia</taxon>
        <taxon>Bacteroidales</taxon>
        <taxon>Porphyromonadaceae</taxon>
        <taxon>Porphyromonas</taxon>
    </lineage>
</organism>
<keyword evidence="8" id="KW-0812">Transmembrane</keyword>
<keyword evidence="3" id="KW-0645">Protease</keyword>
<dbReference type="GO" id="GO:0008236">
    <property type="term" value="F:serine-type peptidase activity"/>
    <property type="evidence" value="ECO:0007669"/>
    <property type="project" value="UniProtKB-KW"/>
</dbReference>
<proteinExistence type="inferred from homology"/>
<dbReference type="GO" id="GO:0016020">
    <property type="term" value="C:membrane"/>
    <property type="evidence" value="ECO:0007669"/>
    <property type="project" value="UniProtKB-SubCell"/>
</dbReference>
<feature type="active site" description="Nucleophile" evidence="7">
    <location>
        <position position="391"/>
    </location>
</feature>
<evidence type="ECO:0000256" key="7">
    <source>
        <dbReference type="PIRSR" id="PIRSR001217-1"/>
    </source>
</evidence>
<dbReference type="InterPro" id="IPR029045">
    <property type="entry name" value="ClpP/crotonase-like_dom_sf"/>
</dbReference>
<evidence type="ECO:0000256" key="8">
    <source>
        <dbReference type="SAM" id="Phobius"/>
    </source>
</evidence>
<evidence type="ECO:0000313" key="10">
    <source>
        <dbReference type="EMBL" id="KGN94993.1"/>
    </source>
</evidence>
<evidence type="ECO:0000256" key="4">
    <source>
        <dbReference type="ARBA" id="ARBA00022801"/>
    </source>
</evidence>
<dbReference type="InterPro" id="IPR047272">
    <property type="entry name" value="S49_SppA_C"/>
</dbReference>
<comment type="subcellular location">
    <subcellularLocation>
        <location evidence="1">Membrane</location>
    </subcellularLocation>
</comment>
<keyword evidence="6 8" id="KW-0472">Membrane</keyword>
<reference evidence="10 11" key="1">
    <citation type="submission" date="2014-08" db="EMBL/GenBank/DDBJ databases">
        <title>Porphyromonas crevioricanis strain:COT-253_OH1447 Genome sequencing.</title>
        <authorList>
            <person name="Wallis C."/>
            <person name="Deusch O."/>
            <person name="O'Flynn C."/>
            <person name="Davis I."/>
            <person name="Jospin G."/>
            <person name="Darling A.E."/>
            <person name="Coil D.A."/>
            <person name="Alexiev A."/>
            <person name="Horsfall A."/>
            <person name="Kirkwood N."/>
            <person name="Harris S."/>
            <person name="Eisen J.A."/>
        </authorList>
    </citation>
    <scope>NUCLEOTIDE SEQUENCE [LARGE SCALE GENOMIC DNA]</scope>
    <source>
        <strain evidence="11">COT-253 OH1447</strain>
    </source>
</reference>
<feature type="transmembrane region" description="Helical" evidence="8">
    <location>
        <begin position="7"/>
        <end position="35"/>
    </location>
</feature>
<name>A0AB34PK81_9PORP</name>
<dbReference type="Gene3D" id="3.90.226.10">
    <property type="entry name" value="2-enoyl-CoA Hydratase, Chain A, domain 1"/>
    <property type="match status" value="3"/>
</dbReference>
<evidence type="ECO:0000256" key="1">
    <source>
        <dbReference type="ARBA" id="ARBA00004370"/>
    </source>
</evidence>
<keyword evidence="5" id="KW-0720">Serine protease</keyword>
<dbReference type="PIRSF" id="PIRSF001217">
    <property type="entry name" value="Protease_4_SppA"/>
    <property type="match status" value="1"/>
</dbReference>
<dbReference type="PROSITE" id="PS51257">
    <property type="entry name" value="PROKAR_LIPOPROTEIN"/>
    <property type="match status" value="1"/>
</dbReference>
<dbReference type="NCBIfam" id="TIGR00705">
    <property type="entry name" value="SppA_67K"/>
    <property type="match status" value="1"/>
</dbReference>
<evidence type="ECO:0000256" key="5">
    <source>
        <dbReference type="ARBA" id="ARBA00022825"/>
    </source>
</evidence>
<comment type="similarity">
    <text evidence="2">Belongs to the peptidase S49 family.</text>
</comment>
<dbReference type="CDD" id="cd07023">
    <property type="entry name" value="S49_Sppa_N_C"/>
    <property type="match status" value="1"/>
</dbReference>
<feature type="domain" description="Peptidase S49" evidence="9">
    <location>
        <begin position="375"/>
        <end position="525"/>
    </location>
</feature>
<dbReference type="InterPro" id="IPR004634">
    <property type="entry name" value="Pept_S49_pIV"/>
</dbReference>
<dbReference type="Gene3D" id="6.20.330.10">
    <property type="match status" value="1"/>
</dbReference>
<evidence type="ECO:0000313" key="11">
    <source>
        <dbReference type="Proteomes" id="UP000030136"/>
    </source>
</evidence>
<dbReference type="RefSeq" id="WP_052115580.1">
    <property type="nucleotide sequence ID" value="NZ_JQJC01000012.1"/>
</dbReference>
<dbReference type="InterPro" id="IPR047217">
    <property type="entry name" value="S49_SppA_67K_type_N"/>
</dbReference>
<keyword evidence="8" id="KW-1133">Transmembrane helix</keyword>
<dbReference type="Pfam" id="PF01343">
    <property type="entry name" value="Peptidase_S49"/>
    <property type="match status" value="2"/>
</dbReference>
<accession>A0AB34PK81</accession>
<evidence type="ECO:0000259" key="9">
    <source>
        <dbReference type="Pfam" id="PF01343"/>
    </source>
</evidence>
<feature type="active site" description="Proton donor/acceptor" evidence="7">
    <location>
        <position position="192"/>
    </location>
</feature>
<dbReference type="SUPFAM" id="SSF52096">
    <property type="entry name" value="ClpP/crotonase"/>
    <property type="match status" value="2"/>
</dbReference>
<dbReference type="CDD" id="cd07018">
    <property type="entry name" value="S49_SppA_67K_type"/>
    <property type="match status" value="1"/>
</dbReference>
<dbReference type="NCBIfam" id="TIGR00706">
    <property type="entry name" value="SppA_dom"/>
    <property type="match status" value="1"/>
</dbReference>
<evidence type="ECO:0000256" key="2">
    <source>
        <dbReference type="ARBA" id="ARBA00008683"/>
    </source>
</evidence>
<dbReference type="GO" id="GO:0006465">
    <property type="term" value="P:signal peptide processing"/>
    <property type="evidence" value="ECO:0007669"/>
    <property type="project" value="InterPro"/>
</dbReference>
<dbReference type="InterPro" id="IPR004635">
    <property type="entry name" value="Pept_S49_SppA"/>
</dbReference>
<feature type="domain" description="Peptidase S49" evidence="9">
    <location>
        <begin position="124"/>
        <end position="273"/>
    </location>
</feature>
<dbReference type="InterPro" id="IPR002142">
    <property type="entry name" value="Peptidase_S49"/>
</dbReference>
<gene>
    <name evidence="10" type="ORF">HQ38_04150</name>
</gene>
<dbReference type="PANTHER" id="PTHR33209">
    <property type="entry name" value="PROTEASE 4"/>
    <property type="match status" value="1"/>
</dbReference>
<evidence type="ECO:0000256" key="6">
    <source>
        <dbReference type="ARBA" id="ARBA00023136"/>
    </source>
</evidence>
<dbReference type="PANTHER" id="PTHR33209:SF1">
    <property type="entry name" value="PEPTIDASE S49 DOMAIN-CONTAINING PROTEIN"/>
    <property type="match status" value="1"/>
</dbReference>